<evidence type="ECO:0000256" key="3">
    <source>
        <dbReference type="ARBA" id="ARBA00023085"/>
    </source>
</evidence>
<comment type="catalytic activity">
    <reaction evidence="5">
        <text>[(1-&gt;4)-alpha-D-galacturonosyl methyl ester](n) + n H2O = [(1-&gt;4)-alpha-D-galacturonosyl](n) + n methanol + n H(+)</text>
        <dbReference type="Rhea" id="RHEA:22380"/>
        <dbReference type="Rhea" id="RHEA-COMP:14570"/>
        <dbReference type="Rhea" id="RHEA-COMP:14573"/>
        <dbReference type="ChEBI" id="CHEBI:15377"/>
        <dbReference type="ChEBI" id="CHEBI:15378"/>
        <dbReference type="ChEBI" id="CHEBI:17790"/>
        <dbReference type="ChEBI" id="CHEBI:140522"/>
        <dbReference type="ChEBI" id="CHEBI:140523"/>
        <dbReference type="EC" id="3.1.1.11"/>
    </reaction>
</comment>
<dbReference type="PANTHER" id="PTHR31321">
    <property type="entry name" value="ACYL-COA THIOESTER HYDROLASE YBHC-RELATED"/>
    <property type="match status" value="1"/>
</dbReference>
<feature type="active site" evidence="4">
    <location>
        <position position="185"/>
    </location>
</feature>
<evidence type="ECO:0000256" key="2">
    <source>
        <dbReference type="ARBA" id="ARBA00022801"/>
    </source>
</evidence>
<feature type="signal peptide" evidence="5">
    <location>
        <begin position="1"/>
        <end position="19"/>
    </location>
</feature>
<keyword evidence="5" id="KW-0732">Signal</keyword>
<protein>
    <recommendedName>
        <fullName evidence="5">Pectinesterase</fullName>
        <ecNumber evidence="5">3.1.1.11</ecNumber>
    </recommendedName>
</protein>
<evidence type="ECO:0000313" key="7">
    <source>
        <dbReference type="EMBL" id="MFA9193056.1"/>
    </source>
</evidence>
<dbReference type="Proteomes" id="UP001574170">
    <property type="component" value="Unassembled WGS sequence"/>
</dbReference>
<name>A0ABV4TG27_9FLAO</name>
<dbReference type="SUPFAM" id="SSF51126">
    <property type="entry name" value="Pectin lyase-like"/>
    <property type="match status" value="1"/>
</dbReference>
<evidence type="ECO:0000259" key="6">
    <source>
        <dbReference type="Pfam" id="PF01095"/>
    </source>
</evidence>
<organism evidence="7 8">
    <name type="scientific">Flavobacterium magnesitis</name>
    <dbReference type="NCBI Taxonomy" id="3138077"/>
    <lineage>
        <taxon>Bacteria</taxon>
        <taxon>Pseudomonadati</taxon>
        <taxon>Bacteroidota</taxon>
        <taxon>Flavobacteriia</taxon>
        <taxon>Flavobacteriales</taxon>
        <taxon>Flavobacteriaceae</taxon>
        <taxon>Flavobacterium</taxon>
    </lineage>
</organism>
<dbReference type="Gene3D" id="2.160.20.10">
    <property type="entry name" value="Single-stranded right-handed beta-helix, Pectin lyase-like"/>
    <property type="match status" value="1"/>
</dbReference>
<dbReference type="InterPro" id="IPR033131">
    <property type="entry name" value="Pectinesterase_Asp_AS"/>
</dbReference>
<feature type="chain" id="PRO_5044999932" description="Pectinesterase" evidence="5">
    <location>
        <begin position="20"/>
        <end position="328"/>
    </location>
</feature>
<dbReference type="EC" id="3.1.1.11" evidence="5"/>
<keyword evidence="2 5" id="KW-0378">Hydrolase</keyword>
<evidence type="ECO:0000313" key="8">
    <source>
        <dbReference type="Proteomes" id="UP001574170"/>
    </source>
</evidence>
<accession>A0ABV4TG27</accession>
<proteinExistence type="inferred from homology"/>
<evidence type="ECO:0000256" key="4">
    <source>
        <dbReference type="PROSITE-ProRule" id="PRU10040"/>
    </source>
</evidence>
<dbReference type="InterPro" id="IPR018040">
    <property type="entry name" value="Pectinesterase_Tyr_AS"/>
</dbReference>
<dbReference type="InterPro" id="IPR011050">
    <property type="entry name" value="Pectin_lyase_fold/virulence"/>
</dbReference>
<dbReference type="PANTHER" id="PTHR31321:SF57">
    <property type="entry name" value="PECTINESTERASE 53-RELATED"/>
    <property type="match status" value="1"/>
</dbReference>
<keyword evidence="8" id="KW-1185">Reference proteome</keyword>
<dbReference type="PROSITE" id="PS00800">
    <property type="entry name" value="PECTINESTERASE_1"/>
    <property type="match status" value="1"/>
</dbReference>
<dbReference type="RefSeq" id="WP_373390126.1">
    <property type="nucleotide sequence ID" value="NZ_JBCFQJ010000001.1"/>
</dbReference>
<comment type="caution">
    <text evidence="7">The sequence shown here is derived from an EMBL/GenBank/DDBJ whole genome shotgun (WGS) entry which is preliminary data.</text>
</comment>
<feature type="domain" description="Pectinesterase catalytic" evidence="6">
    <location>
        <begin position="30"/>
        <end position="317"/>
    </location>
</feature>
<sequence>MMKYILVLFFCVFSNSSFGTQLKLDFDKKITVAQDGTGDFKTVQAAIDAANTNEGAVEIYIKNGIYKEKLVILSSKPGLKLVGENKENTIITNDDYSGKANPNSNRNIGTSDSYTFLVRADDVQIENLTIENSWCEKGQAVSLHVKGTRFSIKNSRILGCQDTLLTDGDGAYQYYQNCYIEGTTDFIFGPATAVFENCIIKSKKDSYITAASTPENLEFGYVFLNCVLIADANVTKVFLGRPWRPFAKTVFLGCNLGSHILPEGWNPWKDERFPDKDKTAFYAEYNNKGKGAKTNKRVAWSHQLSKAEAAKYTLKNIFPKGDFWKTIR</sequence>
<evidence type="ECO:0000256" key="5">
    <source>
        <dbReference type="RuleBase" id="RU000589"/>
    </source>
</evidence>
<comment type="pathway">
    <text evidence="5">Glycan metabolism; pectin degradation; 2-dehydro-3-deoxy-D-gluconate from pectin: step 1/5.</text>
</comment>
<comment type="similarity">
    <text evidence="1">Belongs to the pectinesterase family.</text>
</comment>
<dbReference type="EMBL" id="JBCFQK010000001">
    <property type="protein sequence ID" value="MFA9193056.1"/>
    <property type="molecule type" value="Genomic_DNA"/>
</dbReference>
<evidence type="ECO:0000256" key="1">
    <source>
        <dbReference type="ARBA" id="ARBA00008891"/>
    </source>
</evidence>
<gene>
    <name evidence="7" type="ORF">AAGV33_01460</name>
</gene>
<dbReference type="InterPro" id="IPR012334">
    <property type="entry name" value="Pectin_lyas_fold"/>
</dbReference>
<dbReference type="Pfam" id="PF01095">
    <property type="entry name" value="Pectinesterase"/>
    <property type="match status" value="1"/>
</dbReference>
<dbReference type="PROSITE" id="PS00503">
    <property type="entry name" value="PECTINESTERASE_2"/>
    <property type="match status" value="1"/>
</dbReference>
<dbReference type="InterPro" id="IPR000070">
    <property type="entry name" value="Pectinesterase_cat"/>
</dbReference>
<keyword evidence="3 5" id="KW-0063">Aspartyl esterase</keyword>
<reference evidence="7 8" key="1">
    <citation type="submission" date="2024-04" db="EMBL/GenBank/DDBJ databases">
        <title>New Clade of Flavobacterium.</title>
        <authorList>
            <person name="Matos L."/>
            <person name="Proenca D.N."/>
            <person name="Fransisco R.M."/>
            <person name="Chung A.P."/>
            <person name="Maccario L."/>
            <person name="Sorensen S.J."/>
            <person name="Morais P.V."/>
        </authorList>
    </citation>
    <scope>NUCLEOTIDE SEQUENCE [LARGE SCALE GENOMIC DNA]</scope>
    <source>
        <strain evidence="7 8">FBOR7N2.3</strain>
    </source>
</reference>